<name>F9ES65_9FUSO</name>
<dbReference type="Proteomes" id="UP000005392">
    <property type="component" value="Unassembled WGS sequence"/>
</dbReference>
<evidence type="ECO:0000313" key="2">
    <source>
        <dbReference type="Proteomes" id="UP000005392"/>
    </source>
</evidence>
<comment type="caution">
    <text evidence="1">The sequence shown here is derived from an EMBL/GenBank/DDBJ whole genome shotgun (WGS) entry which is preliminary data.</text>
</comment>
<keyword evidence="1" id="KW-0808">Transferase</keyword>
<keyword evidence="1" id="KW-0418">Kinase</keyword>
<sequence length="116" mass="13887">MNDSSKQIINMEIAKTLEEELSNLNNIATYNKLKYHYQKANENIKTLKYDVYILNYYLNFNHEIFPNLDDYDLSKQVKLFIGNDKANKWMNEIEKELMLVKKSKMNSLDIQEIKKN</sequence>
<keyword evidence="2" id="KW-1185">Reference proteome</keyword>
<dbReference type="EMBL" id="AFQD01000756">
    <property type="protein sequence ID" value="EGQ72697.1"/>
    <property type="molecule type" value="Genomic_DNA"/>
</dbReference>
<dbReference type="AlphaFoldDB" id="F9ES65"/>
<accession>F9ES65</accession>
<gene>
    <name evidence="1" type="ORF">HMPREF9094_2770</name>
</gene>
<evidence type="ECO:0000313" key="1">
    <source>
        <dbReference type="EMBL" id="EGQ72697.1"/>
    </source>
</evidence>
<proteinExistence type="predicted"/>
<reference evidence="1 2" key="1">
    <citation type="submission" date="2011-05" db="EMBL/GenBank/DDBJ databases">
        <authorList>
            <person name="Muzny D."/>
            <person name="Qin X."/>
            <person name="Deng J."/>
            <person name="Jiang H."/>
            <person name="Liu Y."/>
            <person name="Qu J."/>
            <person name="Song X.-Z."/>
            <person name="Zhang L."/>
            <person name="Thornton R."/>
            <person name="Coyle M."/>
            <person name="Francisco L."/>
            <person name="Jackson L."/>
            <person name="Javaid M."/>
            <person name="Korchina V."/>
            <person name="Kovar C."/>
            <person name="Mata R."/>
            <person name="Mathew T."/>
            <person name="Ngo R."/>
            <person name="Nguyen L."/>
            <person name="Nguyen N."/>
            <person name="Okwuonu G."/>
            <person name="Ongeri F."/>
            <person name="Pham C."/>
            <person name="Simmons D."/>
            <person name="Wilczek-Boney K."/>
            <person name="Hale W."/>
            <person name="Jakkamsetti A."/>
            <person name="Pham P."/>
            <person name="Ruth R."/>
            <person name="San Lucas F."/>
            <person name="Warren J."/>
            <person name="Zhang J."/>
            <person name="Zhao Z."/>
            <person name="Zhou C."/>
            <person name="Zhu D."/>
            <person name="Lee S."/>
            <person name="Bess C."/>
            <person name="Blankenburg K."/>
            <person name="Forbes L."/>
            <person name="Fu Q."/>
            <person name="Gubbala S."/>
            <person name="Hirani K."/>
            <person name="Jayaseelan J.C."/>
            <person name="Lara F."/>
            <person name="Munidasa M."/>
            <person name="Palculict T."/>
            <person name="Patil S."/>
            <person name="Pu L.-L."/>
            <person name="Saada N."/>
            <person name="Tang L."/>
            <person name="Weissenberger G."/>
            <person name="Zhu Y."/>
            <person name="Hemphill L."/>
            <person name="Shang Y."/>
            <person name="Youmans B."/>
            <person name="Ayvaz T."/>
            <person name="Ross M."/>
            <person name="Santibanez J."/>
            <person name="Aqrawi P."/>
            <person name="Gross S."/>
            <person name="Joshi V."/>
            <person name="Fowler G."/>
            <person name="Nazareth L."/>
            <person name="Reid J."/>
            <person name="Worley K."/>
            <person name="Petrosino J."/>
            <person name="Highlander S."/>
            <person name="Gibbs R."/>
        </authorList>
    </citation>
    <scope>NUCLEOTIDE SEQUENCE [LARGE SCALE GENOMIC DNA]</scope>
    <source>
        <strain evidence="1 2">ATCC 51191</strain>
    </source>
</reference>
<protein>
    <submittedName>
        <fullName evidence="1">Serine/threonine kinase</fullName>
    </submittedName>
</protein>
<dbReference type="HOGENOM" id="CLU_2093290_0_0_0"/>
<organism evidence="1 2">
    <name type="scientific">Fusobacterium animalis ATCC 51191</name>
    <dbReference type="NCBI Taxonomy" id="997347"/>
    <lineage>
        <taxon>Bacteria</taxon>
        <taxon>Fusobacteriati</taxon>
        <taxon>Fusobacteriota</taxon>
        <taxon>Fusobacteriia</taxon>
        <taxon>Fusobacteriales</taxon>
        <taxon>Fusobacteriaceae</taxon>
        <taxon>Fusobacterium</taxon>
    </lineage>
</organism>
<dbReference type="GO" id="GO:0016301">
    <property type="term" value="F:kinase activity"/>
    <property type="evidence" value="ECO:0007669"/>
    <property type="project" value="UniProtKB-KW"/>
</dbReference>
<dbReference type="PATRIC" id="fig|997347.4.peg.2395"/>